<evidence type="ECO:0000313" key="7">
    <source>
        <dbReference type="EMBL" id="KAL2331795.1"/>
    </source>
</evidence>
<dbReference type="GO" id="GO:0006720">
    <property type="term" value="P:isoprenoid metabolic process"/>
    <property type="evidence" value="ECO:0007669"/>
    <property type="project" value="UniProtKB-ARBA"/>
</dbReference>
<dbReference type="Proteomes" id="UP001603857">
    <property type="component" value="Unassembled WGS sequence"/>
</dbReference>
<dbReference type="InterPro" id="IPR050148">
    <property type="entry name" value="Terpene_synthase-like"/>
</dbReference>
<dbReference type="GO" id="GO:0009611">
    <property type="term" value="P:response to wounding"/>
    <property type="evidence" value="ECO:0007669"/>
    <property type="project" value="UniProtKB-ARBA"/>
</dbReference>
<evidence type="ECO:0000259" key="5">
    <source>
        <dbReference type="Pfam" id="PF01397"/>
    </source>
</evidence>
<sequence>MARELLSLPLCLSATQIPWRSSHMQVHHRHVNAKFPNRSAQLICAATTKQDTQLKLEENRRSANYTPDIWTHEILQSLGNKPPVETVEVRAKLEEMVRLTINTVDMEPRSLVEFIDDVQRLGLSHRFEDDINSALQMIVSSEYFKDQSQKSLHETALLFRILREHGFDVSQDVFKSFKDEEGKFKADFSDDVRGLLSLYEASFLTFEGESLWEEANEFSRTHLINLMKEGIEGELGEQVRYVLEGLPYHQSFTRLEARRYIETYNKTEPRNLSLLELAKLDFNTIQSSYQKELKEASRWWRKDIGIMSKVNFFRDRLVESYFWGVGMIPDDSQFSNSRNEITKEAMLIIMVDDAYDVYGTLEEMEIFTDAVVRWDVNAVNTLPDKLILSFLTLYNTVNVMAYDIFKERDINCLPYLRKAWSDLCKVYLYEARCFHNKVIPPFNEFLDTAWISASGGVLLIHSYFLVCKHLDITEQGLQSLTDYHGILRSAMKLLRLINDLGTAMDEMERGETSNSILSYMNETGHSEEEARQYYKVLIDKEWKYLNQYLVKDSPFPKPFIQLIMNFVRIAHCSYQHGDGFAQQDVLKCRIKSLLVDPLS</sequence>
<keyword evidence="3" id="KW-0460">Magnesium</keyword>
<dbReference type="InterPro" id="IPR008949">
    <property type="entry name" value="Isoprenoid_synthase_dom_sf"/>
</dbReference>
<evidence type="ECO:0000313" key="8">
    <source>
        <dbReference type="Proteomes" id="UP001603857"/>
    </source>
</evidence>
<keyword evidence="4" id="KW-0456">Lyase</keyword>
<dbReference type="InterPro" id="IPR005630">
    <property type="entry name" value="Terpene_synthase_metal-bd"/>
</dbReference>
<evidence type="ECO:0000259" key="6">
    <source>
        <dbReference type="Pfam" id="PF03936"/>
    </source>
</evidence>
<evidence type="ECO:0000256" key="1">
    <source>
        <dbReference type="ARBA" id="ARBA00001946"/>
    </source>
</evidence>
<dbReference type="Gene3D" id="1.10.600.10">
    <property type="entry name" value="Farnesyl Diphosphate Synthase"/>
    <property type="match status" value="1"/>
</dbReference>
<keyword evidence="2" id="KW-0479">Metal-binding</keyword>
<dbReference type="SUPFAM" id="SSF48576">
    <property type="entry name" value="Terpenoid synthases"/>
    <property type="match status" value="1"/>
</dbReference>
<proteinExistence type="predicted"/>
<feature type="domain" description="Terpene synthase N-terminal" evidence="5">
    <location>
        <begin position="70"/>
        <end position="243"/>
    </location>
</feature>
<dbReference type="CDD" id="cd00684">
    <property type="entry name" value="Terpene_cyclase_plant_C1"/>
    <property type="match status" value="1"/>
</dbReference>
<evidence type="ECO:0000256" key="4">
    <source>
        <dbReference type="ARBA" id="ARBA00023239"/>
    </source>
</evidence>
<dbReference type="InterPro" id="IPR036965">
    <property type="entry name" value="Terpene_synth_N_sf"/>
</dbReference>
<comment type="cofactor">
    <cofactor evidence="1">
        <name>Mg(2+)</name>
        <dbReference type="ChEBI" id="CHEBI:18420"/>
    </cofactor>
</comment>
<dbReference type="PANTHER" id="PTHR31225">
    <property type="entry name" value="OS04G0344100 PROTEIN-RELATED"/>
    <property type="match status" value="1"/>
</dbReference>
<comment type="caution">
    <text evidence="7">The sequence shown here is derived from an EMBL/GenBank/DDBJ whole genome shotgun (WGS) entry which is preliminary data.</text>
</comment>
<dbReference type="Pfam" id="PF03936">
    <property type="entry name" value="Terpene_synth_C"/>
    <property type="match status" value="1"/>
</dbReference>
<dbReference type="Pfam" id="PF01397">
    <property type="entry name" value="Terpene_synth"/>
    <property type="match status" value="1"/>
</dbReference>
<dbReference type="GO" id="GO:0016838">
    <property type="term" value="F:carbon-oxygen lyase activity, acting on phosphates"/>
    <property type="evidence" value="ECO:0007669"/>
    <property type="project" value="UniProtKB-ARBA"/>
</dbReference>
<accession>A0ABD1M7R7</accession>
<protein>
    <submittedName>
        <fullName evidence="7">Uncharacterized protein</fullName>
    </submittedName>
</protein>
<evidence type="ECO:0000256" key="2">
    <source>
        <dbReference type="ARBA" id="ARBA00022723"/>
    </source>
</evidence>
<dbReference type="InterPro" id="IPR044814">
    <property type="entry name" value="Terpene_cyclase_plant_C1"/>
</dbReference>
<evidence type="ECO:0000256" key="3">
    <source>
        <dbReference type="ARBA" id="ARBA00022842"/>
    </source>
</evidence>
<dbReference type="FunFam" id="1.50.10.130:FF:000001">
    <property type="entry name" value="Isoprene synthase, chloroplastic"/>
    <property type="match status" value="1"/>
</dbReference>
<dbReference type="SFLD" id="SFLDG01019">
    <property type="entry name" value="Terpene_Cyclase_Like_1_C_Termi"/>
    <property type="match status" value="1"/>
</dbReference>
<dbReference type="InterPro" id="IPR034741">
    <property type="entry name" value="Terpene_cyclase-like_1_C"/>
</dbReference>
<gene>
    <name evidence="7" type="ORF">Fmac_019376</name>
</gene>
<dbReference type="InterPro" id="IPR001906">
    <property type="entry name" value="Terpene_synth_N"/>
</dbReference>
<dbReference type="EMBL" id="JBGMDY010000006">
    <property type="protein sequence ID" value="KAL2331795.1"/>
    <property type="molecule type" value="Genomic_DNA"/>
</dbReference>
<dbReference type="Gene3D" id="1.50.10.130">
    <property type="entry name" value="Terpene synthase, N-terminal domain"/>
    <property type="match status" value="1"/>
</dbReference>
<keyword evidence="8" id="KW-1185">Reference proteome</keyword>
<dbReference type="SUPFAM" id="SSF48239">
    <property type="entry name" value="Terpenoid cyclases/Protein prenyltransferases"/>
    <property type="match status" value="1"/>
</dbReference>
<feature type="domain" description="Terpene synthase metal-binding" evidence="6">
    <location>
        <begin position="302"/>
        <end position="543"/>
    </location>
</feature>
<organism evidence="7 8">
    <name type="scientific">Flemingia macrophylla</name>
    <dbReference type="NCBI Taxonomy" id="520843"/>
    <lineage>
        <taxon>Eukaryota</taxon>
        <taxon>Viridiplantae</taxon>
        <taxon>Streptophyta</taxon>
        <taxon>Embryophyta</taxon>
        <taxon>Tracheophyta</taxon>
        <taxon>Spermatophyta</taxon>
        <taxon>Magnoliopsida</taxon>
        <taxon>eudicotyledons</taxon>
        <taxon>Gunneridae</taxon>
        <taxon>Pentapetalae</taxon>
        <taxon>rosids</taxon>
        <taxon>fabids</taxon>
        <taxon>Fabales</taxon>
        <taxon>Fabaceae</taxon>
        <taxon>Papilionoideae</taxon>
        <taxon>50 kb inversion clade</taxon>
        <taxon>NPAAA clade</taxon>
        <taxon>indigoferoid/millettioid clade</taxon>
        <taxon>Phaseoleae</taxon>
        <taxon>Flemingia</taxon>
    </lineage>
</organism>
<dbReference type="InterPro" id="IPR008930">
    <property type="entry name" value="Terpenoid_cyclase/PrenylTrfase"/>
</dbReference>
<dbReference type="GO" id="GO:0080027">
    <property type="term" value="P:response to herbivore"/>
    <property type="evidence" value="ECO:0007669"/>
    <property type="project" value="UniProtKB-ARBA"/>
</dbReference>
<name>A0ABD1M7R7_9FABA</name>
<dbReference type="GO" id="GO:0046872">
    <property type="term" value="F:metal ion binding"/>
    <property type="evidence" value="ECO:0007669"/>
    <property type="project" value="UniProtKB-KW"/>
</dbReference>
<dbReference type="SFLD" id="SFLDS00005">
    <property type="entry name" value="Isoprenoid_Synthase_Type_I"/>
    <property type="match status" value="1"/>
</dbReference>
<dbReference type="AlphaFoldDB" id="A0ABD1M7R7"/>
<reference evidence="7 8" key="1">
    <citation type="submission" date="2024-08" db="EMBL/GenBank/DDBJ databases">
        <title>Insights into the chromosomal genome structure of Flemingia macrophylla.</title>
        <authorList>
            <person name="Ding Y."/>
            <person name="Zhao Y."/>
            <person name="Bi W."/>
            <person name="Wu M."/>
            <person name="Zhao G."/>
            <person name="Gong Y."/>
            <person name="Li W."/>
            <person name="Zhang P."/>
        </authorList>
    </citation>
    <scope>NUCLEOTIDE SEQUENCE [LARGE SCALE GENOMIC DNA]</scope>
    <source>
        <strain evidence="7">DYQJB</strain>
        <tissue evidence="7">Leaf</tissue>
    </source>
</reference>
<dbReference type="PANTHER" id="PTHR31225:SF98">
    <property type="entry name" value="TERPENE SYNTHASE 9-RELATED"/>
    <property type="match status" value="1"/>
</dbReference>
<dbReference type="FunFam" id="1.10.600.10:FF:000007">
    <property type="entry name" value="Isoprene synthase, chloroplastic"/>
    <property type="match status" value="1"/>
</dbReference>